<dbReference type="Proteomes" id="UP000019149">
    <property type="component" value="Unassembled WGS sequence"/>
</dbReference>
<dbReference type="GeneID" id="36338187"/>
<gene>
    <name evidence="2" type="ORF">EGR_02472</name>
</gene>
<feature type="region of interest" description="Disordered" evidence="1">
    <location>
        <begin position="1"/>
        <end position="57"/>
    </location>
</feature>
<proteinExistence type="predicted"/>
<sequence length="146" mass="16188">MCTHVKSVMEGSAEEESSDDSHVCAPDLATVDSVSKGNEKKAAEDDGEGPEKGVEEEGVGVKAVHQCCSTQLALCWRRKVKKAARGTHLCLREVRTLTQPLYGQQREEGGFVSSRQNVKVVNAGLHLTLLLTPRFWRSYYLYGHRQ</sequence>
<dbReference type="EMBL" id="APAU02000011">
    <property type="protein sequence ID" value="EUB62676.1"/>
    <property type="molecule type" value="Genomic_DNA"/>
</dbReference>
<keyword evidence="3" id="KW-1185">Reference proteome</keyword>
<evidence type="ECO:0000256" key="1">
    <source>
        <dbReference type="SAM" id="MobiDB-lite"/>
    </source>
</evidence>
<dbReference type="RefSeq" id="XP_024353872.1">
    <property type="nucleotide sequence ID" value="XM_024491721.1"/>
</dbReference>
<dbReference type="CTD" id="36338187"/>
<reference evidence="2 3" key="1">
    <citation type="journal article" date="2013" name="Nat. Genet.">
        <title>The genome of the hydatid tapeworm Echinococcus granulosus.</title>
        <authorList>
            <person name="Zheng H."/>
            <person name="Zhang W."/>
            <person name="Zhang L."/>
            <person name="Zhang Z."/>
            <person name="Li J."/>
            <person name="Lu G."/>
            <person name="Zhu Y."/>
            <person name="Wang Y."/>
            <person name="Huang Y."/>
            <person name="Liu J."/>
            <person name="Kang H."/>
            <person name="Chen J."/>
            <person name="Wang L."/>
            <person name="Chen A."/>
            <person name="Yu S."/>
            <person name="Gao Z."/>
            <person name="Jin L."/>
            <person name="Gu W."/>
            <person name="Wang Z."/>
            <person name="Zhao L."/>
            <person name="Shi B."/>
            <person name="Wen H."/>
            <person name="Lin R."/>
            <person name="Jones M.K."/>
            <person name="Brejova B."/>
            <person name="Vinar T."/>
            <person name="Zhao G."/>
            <person name="McManus D.P."/>
            <person name="Chen Z."/>
            <person name="Zhou Y."/>
            <person name="Wang S."/>
        </authorList>
    </citation>
    <scope>NUCLEOTIDE SEQUENCE [LARGE SCALE GENOMIC DNA]</scope>
</reference>
<evidence type="ECO:0000313" key="3">
    <source>
        <dbReference type="Proteomes" id="UP000019149"/>
    </source>
</evidence>
<dbReference type="KEGG" id="egl:EGR_02472"/>
<protein>
    <submittedName>
        <fullName evidence="2">Uncharacterized protein</fullName>
    </submittedName>
</protein>
<accession>W6UPG7</accession>
<dbReference type="AlphaFoldDB" id="W6UPG7"/>
<organism evidence="2 3">
    <name type="scientific">Echinococcus granulosus</name>
    <name type="common">Hydatid tapeworm</name>
    <dbReference type="NCBI Taxonomy" id="6210"/>
    <lineage>
        <taxon>Eukaryota</taxon>
        <taxon>Metazoa</taxon>
        <taxon>Spiralia</taxon>
        <taxon>Lophotrochozoa</taxon>
        <taxon>Platyhelminthes</taxon>
        <taxon>Cestoda</taxon>
        <taxon>Eucestoda</taxon>
        <taxon>Cyclophyllidea</taxon>
        <taxon>Taeniidae</taxon>
        <taxon>Echinococcus</taxon>
        <taxon>Echinococcus granulosus group</taxon>
    </lineage>
</organism>
<feature type="compositionally biased region" description="Basic and acidic residues" evidence="1">
    <location>
        <begin position="37"/>
        <end position="55"/>
    </location>
</feature>
<evidence type="ECO:0000313" key="2">
    <source>
        <dbReference type="EMBL" id="EUB62676.1"/>
    </source>
</evidence>
<name>W6UPG7_ECHGR</name>
<comment type="caution">
    <text evidence="2">The sequence shown here is derived from an EMBL/GenBank/DDBJ whole genome shotgun (WGS) entry which is preliminary data.</text>
</comment>